<accession>A0A031JRD2</accession>
<evidence type="ECO:0000313" key="3">
    <source>
        <dbReference type="Proteomes" id="UP000024329"/>
    </source>
</evidence>
<reference evidence="2 3" key="1">
    <citation type="submission" date="2014-03" db="EMBL/GenBank/DDBJ databases">
        <title>Whole genome sequence of Novosphingobium resinovorum KF1.</title>
        <authorList>
            <person name="Gan H.M."/>
            <person name="Gan H.Y."/>
            <person name="Chew T.H."/>
            <person name="Savka M.A."/>
        </authorList>
    </citation>
    <scope>NUCLEOTIDE SEQUENCE [LARGE SCALE GENOMIC DNA]</scope>
    <source>
        <strain evidence="2 3">KF1</strain>
    </source>
</reference>
<protein>
    <submittedName>
        <fullName evidence="2">Excisionase family DNA binding domain-containing protein</fullName>
    </submittedName>
</protein>
<dbReference type="EMBL" id="JFYZ01000024">
    <property type="protein sequence ID" value="EZP79515.1"/>
    <property type="molecule type" value="Genomic_DNA"/>
</dbReference>
<evidence type="ECO:0000313" key="2">
    <source>
        <dbReference type="EMBL" id="EZP79515.1"/>
    </source>
</evidence>
<gene>
    <name evidence="2" type="ORF">BV97_03952</name>
</gene>
<dbReference type="NCBIfam" id="TIGR01764">
    <property type="entry name" value="excise"/>
    <property type="match status" value="1"/>
</dbReference>
<dbReference type="PATRIC" id="fig|158500.4.peg.4024"/>
<dbReference type="RefSeq" id="WP_036528079.1">
    <property type="nucleotide sequence ID" value="NZ_JFYZ01000024.1"/>
</dbReference>
<dbReference type="InterPro" id="IPR010093">
    <property type="entry name" value="SinI_DNA-bd"/>
</dbReference>
<dbReference type="InterPro" id="IPR041657">
    <property type="entry name" value="HTH_17"/>
</dbReference>
<proteinExistence type="predicted"/>
<dbReference type="Pfam" id="PF12728">
    <property type="entry name" value="HTH_17"/>
    <property type="match status" value="1"/>
</dbReference>
<feature type="domain" description="Helix-turn-helix" evidence="1">
    <location>
        <begin position="11"/>
        <end position="54"/>
    </location>
</feature>
<comment type="caution">
    <text evidence="2">The sequence shown here is derived from an EMBL/GenBank/DDBJ whole genome shotgun (WGS) entry which is preliminary data.</text>
</comment>
<dbReference type="AlphaFoldDB" id="A0A031JRD2"/>
<organism evidence="2 3">
    <name type="scientific">Novosphingobium resinovorum</name>
    <dbReference type="NCBI Taxonomy" id="158500"/>
    <lineage>
        <taxon>Bacteria</taxon>
        <taxon>Pseudomonadati</taxon>
        <taxon>Pseudomonadota</taxon>
        <taxon>Alphaproteobacteria</taxon>
        <taxon>Sphingomonadales</taxon>
        <taxon>Sphingomonadaceae</taxon>
        <taxon>Novosphingobium</taxon>
    </lineage>
</organism>
<dbReference type="GO" id="GO:0003677">
    <property type="term" value="F:DNA binding"/>
    <property type="evidence" value="ECO:0007669"/>
    <property type="project" value="InterPro"/>
</dbReference>
<sequence>MHTANNTERLVYSVSDACAALSIGRTSLYALINSGRLPIRKAGRRTLIPASAIRNLVDGVAQ</sequence>
<dbReference type="eggNOG" id="ENOG502ZT49">
    <property type="taxonomic scope" value="Bacteria"/>
</dbReference>
<name>A0A031JRD2_9SPHN</name>
<evidence type="ECO:0000259" key="1">
    <source>
        <dbReference type="Pfam" id="PF12728"/>
    </source>
</evidence>
<dbReference type="Proteomes" id="UP000024329">
    <property type="component" value="Unassembled WGS sequence"/>
</dbReference>